<dbReference type="Proteomes" id="UP001500420">
    <property type="component" value="Unassembled WGS sequence"/>
</dbReference>
<keyword evidence="1" id="KW-0812">Transmembrane</keyword>
<keyword evidence="1" id="KW-1133">Transmembrane helix</keyword>
<feature type="transmembrane region" description="Helical" evidence="1">
    <location>
        <begin position="101"/>
        <end position="123"/>
    </location>
</feature>
<dbReference type="EMBL" id="BAAADV010000002">
    <property type="protein sequence ID" value="GAA0670714.1"/>
    <property type="molecule type" value="Genomic_DNA"/>
</dbReference>
<organism evidence="2 3">
    <name type="scientific">Natronoarchaeum mannanilyticum</name>
    <dbReference type="NCBI Taxonomy" id="926360"/>
    <lineage>
        <taxon>Archaea</taxon>
        <taxon>Methanobacteriati</taxon>
        <taxon>Methanobacteriota</taxon>
        <taxon>Stenosarchaea group</taxon>
        <taxon>Halobacteria</taxon>
        <taxon>Halobacteriales</taxon>
        <taxon>Natronoarchaeaceae</taxon>
    </lineage>
</organism>
<sequence length="124" mass="13313">MSDNLPMAQASEDETGDFSVQLSDMTPEQLAAVSIFGALLTGGLFSMIGLQLNVTRYQAAIAITALLLVMMIGAVFAVMRAMVISAEKDGDNPLDALTNPLFVVLFLFVSIAVTVFIGIYTWLF</sequence>
<dbReference type="SUPFAM" id="SSF103473">
    <property type="entry name" value="MFS general substrate transporter"/>
    <property type="match status" value="1"/>
</dbReference>
<name>A0AAV3T9L1_9EURY</name>
<keyword evidence="1" id="KW-0472">Membrane</keyword>
<proteinExistence type="predicted"/>
<comment type="caution">
    <text evidence="2">The sequence shown here is derived from an EMBL/GenBank/DDBJ whole genome shotgun (WGS) entry which is preliminary data.</text>
</comment>
<accession>A0AAV3T9L1</accession>
<evidence type="ECO:0000313" key="3">
    <source>
        <dbReference type="Proteomes" id="UP001500420"/>
    </source>
</evidence>
<dbReference type="AlphaFoldDB" id="A0AAV3T9L1"/>
<gene>
    <name evidence="2" type="ORF">GCM10009020_16230</name>
</gene>
<evidence type="ECO:0000313" key="2">
    <source>
        <dbReference type="EMBL" id="GAA0670714.1"/>
    </source>
</evidence>
<feature type="transmembrane region" description="Helical" evidence="1">
    <location>
        <begin position="30"/>
        <end position="52"/>
    </location>
</feature>
<evidence type="ECO:0008006" key="4">
    <source>
        <dbReference type="Google" id="ProtNLM"/>
    </source>
</evidence>
<evidence type="ECO:0000256" key="1">
    <source>
        <dbReference type="SAM" id="Phobius"/>
    </source>
</evidence>
<keyword evidence="3" id="KW-1185">Reference proteome</keyword>
<protein>
    <recommendedName>
        <fullName evidence="4">DUF202 domain-containing protein</fullName>
    </recommendedName>
</protein>
<feature type="transmembrane region" description="Helical" evidence="1">
    <location>
        <begin position="59"/>
        <end position="81"/>
    </location>
</feature>
<reference evidence="2 3" key="1">
    <citation type="journal article" date="2019" name="Int. J. Syst. Evol. Microbiol.">
        <title>The Global Catalogue of Microorganisms (GCM) 10K type strain sequencing project: providing services to taxonomists for standard genome sequencing and annotation.</title>
        <authorList>
            <consortium name="The Broad Institute Genomics Platform"/>
            <consortium name="The Broad Institute Genome Sequencing Center for Infectious Disease"/>
            <person name="Wu L."/>
            <person name="Ma J."/>
        </authorList>
    </citation>
    <scope>NUCLEOTIDE SEQUENCE [LARGE SCALE GENOMIC DNA]</scope>
    <source>
        <strain evidence="2 3">JCM 16328</strain>
    </source>
</reference>
<dbReference type="InterPro" id="IPR036259">
    <property type="entry name" value="MFS_trans_sf"/>
</dbReference>